<dbReference type="PANTHER" id="PTHR43553">
    <property type="entry name" value="HEAVY METAL TRANSPORTER"/>
    <property type="match status" value="1"/>
</dbReference>
<keyword evidence="1" id="KW-0813">Transport</keyword>
<dbReference type="Pfam" id="PF00005">
    <property type="entry name" value="ABC_tran"/>
    <property type="match status" value="1"/>
</dbReference>
<keyword evidence="3" id="KW-0067">ATP-binding</keyword>
<dbReference type="GO" id="GO:0042626">
    <property type="term" value="F:ATPase-coupled transmembrane transporter activity"/>
    <property type="evidence" value="ECO:0007669"/>
    <property type="project" value="TreeGrafter"/>
</dbReference>
<reference evidence="5 6" key="1">
    <citation type="submission" date="2017-03" db="EMBL/GenBank/DDBJ databases">
        <title>Draft Genome sequence of Marispirochaeta sp. strain JC444.</title>
        <authorList>
            <person name="Shivani Y."/>
            <person name="Subhash Y."/>
            <person name="Sasikala C."/>
            <person name="Ramana C."/>
        </authorList>
    </citation>
    <scope>NUCLEOTIDE SEQUENCE [LARGE SCALE GENOMIC DNA]</scope>
    <source>
        <strain evidence="5 6">JC444</strain>
    </source>
</reference>
<dbReference type="STRING" id="1963862.B4O97_12035"/>
<dbReference type="AlphaFoldDB" id="A0A1Y1RXY1"/>
<evidence type="ECO:0000256" key="2">
    <source>
        <dbReference type="ARBA" id="ARBA00022741"/>
    </source>
</evidence>
<evidence type="ECO:0000256" key="3">
    <source>
        <dbReference type="ARBA" id="ARBA00022840"/>
    </source>
</evidence>
<evidence type="ECO:0000313" key="5">
    <source>
        <dbReference type="EMBL" id="ORC34670.1"/>
    </source>
</evidence>
<dbReference type="GO" id="GO:0005524">
    <property type="term" value="F:ATP binding"/>
    <property type="evidence" value="ECO:0007669"/>
    <property type="project" value="UniProtKB-KW"/>
</dbReference>
<evidence type="ECO:0000259" key="4">
    <source>
        <dbReference type="PROSITE" id="PS50893"/>
    </source>
</evidence>
<proteinExistence type="predicted"/>
<accession>A0A1Y1RXY1</accession>
<dbReference type="CDD" id="cd03225">
    <property type="entry name" value="ABC_cobalt_CbiO_domain1"/>
    <property type="match status" value="1"/>
</dbReference>
<keyword evidence="6" id="KW-1185">Reference proteome</keyword>
<dbReference type="RefSeq" id="WP_083051125.1">
    <property type="nucleotide sequence ID" value="NZ_MWQY01000012.1"/>
</dbReference>
<dbReference type="InterPro" id="IPR027417">
    <property type="entry name" value="P-loop_NTPase"/>
</dbReference>
<protein>
    <recommendedName>
        <fullName evidence="4">ABC transporter domain-containing protein</fullName>
    </recommendedName>
</protein>
<dbReference type="EMBL" id="MWQY01000012">
    <property type="protein sequence ID" value="ORC34670.1"/>
    <property type="molecule type" value="Genomic_DNA"/>
</dbReference>
<dbReference type="InterPro" id="IPR003593">
    <property type="entry name" value="AAA+_ATPase"/>
</dbReference>
<dbReference type="Proteomes" id="UP000192343">
    <property type="component" value="Unassembled WGS sequence"/>
</dbReference>
<dbReference type="PROSITE" id="PS50893">
    <property type="entry name" value="ABC_TRANSPORTER_2"/>
    <property type="match status" value="1"/>
</dbReference>
<dbReference type="InterPro" id="IPR050095">
    <property type="entry name" value="ECF_ABC_transporter_ATP-bd"/>
</dbReference>
<evidence type="ECO:0000256" key="1">
    <source>
        <dbReference type="ARBA" id="ARBA00022448"/>
    </source>
</evidence>
<dbReference type="InterPro" id="IPR015856">
    <property type="entry name" value="ABC_transpr_CbiO/EcfA_su"/>
</dbReference>
<dbReference type="PANTHER" id="PTHR43553:SF26">
    <property type="entry name" value="ABC TRANSPORTER ATP-BINDING PROTEIN BC_2655-RELATED"/>
    <property type="match status" value="1"/>
</dbReference>
<gene>
    <name evidence="5" type="ORF">B4O97_12035</name>
</gene>
<organism evidence="5 6">
    <name type="scientific">Marispirochaeta aestuarii</name>
    <dbReference type="NCBI Taxonomy" id="1963862"/>
    <lineage>
        <taxon>Bacteria</taxon>
        <taxon>Pseudomonadati</taxon>
        <taxon>Spirochaetota</taxon>
        <taxon>Spirochaetia</taxon>
        <taxon>Spirochaetales</taxon>
        <taxon>Spirochaetaceae</taxon>
        <taxon>Marispirochaeta</taxon>
    </lineage>
</organism>
<feature type="domain" description="ABC transporter" evidence="4">
    <location>
        <begin position="4"/>
        <end position="237"/>
    </location>
</feature>
<dbReference type="GO" id="GO:0016887">
    <property type="term" value="F:ATP hydrolysis activity"/>
    <property type="evidence" value="ECO:0007669"/>
    <property type="project" value="InterPro"/>
</dbReference>
<keyword evidence="2" id="KW-0547">Nucleotide-binding</keyword>
<evidence type="ECO:0000313" key="6">
    <source>
        <dbReference type="Proteomes" id="UP000192343"/>
    </source>
</evidence>
<dbReference type="SMART" id="SM00382">
    <property type="entry name" value="AAA"/>
    <property type="match status" value="1"/>
</dbReference>
<name>A0A1Y1RXY1_9SPIO</name>
<dbReference type="OrthoDB" id="501320at2"/>
<comment type="caution">
    <text evidence="5">The sequence shown here is derived from an EMBL/GenBank/DDBJ whole genome shotgun (WGS) entry which is preliminary data.</text>
</comment>
<dbReference type="GO" id="GO:0043190">
    <property type="term" value="C:ATP-binding cassette (ABC) transporter complex"/>
    <property type="evidence" value="ECO:0007669"/>
    <property type="project" value="TreeGrafter"/>
</dbReference>
<sequence>MEGILAENITFSYPDGYTAVEDVSLHISAGESVAIVGQNGAGKTTMVKMFNALLRPASGRILIDGKDIAGMSTAAVSKFVGYVFQNPGDQIFNNTVYNEIAYILRYNKCDAETLDSLVRDAAELCGISEYLSMNPYDLPFSLRKFVTIAVVIAMGSKYIILDEPTAGQDLDGLHRQRDIIQELVGRGKTIITITHDMRFVIENFQRVIAMADKRIVADAPREELFWDFDVLEKCSLKQPRIADLARNLGFPGRIISKKDFLDHATEGEKAEFCSNQRTQ</sequence>
<dbReference type="Gene3D" id="3.40.50.300">
    <property type="entry name" value="P-loop containing nucleotide triphosphate hydrolases"/>
    <property type="match status" value="1"/>
</dbReference>
<dbReference type="SUPFAM" id="SSF52540">
    <property type="entry name" value="P-loop containing nucleoside triphosphate hydrolases"/>
    <property type="match status" value="1"/>
</dbReference>
<dbReference type="InterPro" id="IPR003439">
    <property type="entry name" value="ABC_transporter-like_ATP-bd"/>
</dbReference>